<keyword evidence="4 6" id="KW-1133">Transmembrane helix</keyword>
<feature type="transmembrane region" description="Helical" evidence="6">
    <location>
        <begin position="62"/>
        <end position="82"/>
    </location>
</feature>
<proteinExistence type="inferred from homology"/>
<name>A0A2H6KI44_9APIC</name>
<feature type="transmembrane region" description="Helical" evidence="6">
    <location>
        <begin position="122"/>
        <end position="142"/>
    </location>
</feature>
<evidence type="ECO:0000313" key="7">
    <source>
        <dbReference type="EMBL" id="GBE62651.1"/>
    </source>
</evidence>
<keyword evidence="8" id="KW-1185">Reference proteome</keyword>
<keyword evidence="3 6" id="KW-0812">Transmembrane</keyword>
<reference evidence="7 8" key="1">
    <citation type="journal article" date="2017" name="BMC Genomics">
        <title>Whole-genome assembly of Babesia ovata and comparative genomics between closely related pathogens.</title>
        <authorList>
            <person name="Yamagishi J."/>
            <person name="Asada M."/>
            <person name="Hakimi H."/>
            <person name="Tanaka T.Q."/>
            <person name="Sugimoto C."/>
            <person name="Kawazu S."/>
        </authorList>
    </citation>
    <scope>NUCLEOTIDE SEQUENCE [LARGE SCALE GENOMIC DNA]</scope>
    <source>
        <strain evidence="7 8">Miyake</strain>
    </source>
</reference>
<protein>
    <submittedName>
        <fullName evidence="7">Bax inhibitor</fullName>
    </submittedName>
</protein>
<evidence type="ECO:0000256" key="4">
    <source>
        <dbReference type="ARBA" id="ARBA00022989"/>
    </source>
</evidence>
<feature type="transmembrane region" description="Helical" evidence="6">
    <location>
        <begin position="149"/>
        <end position="173"/>
    </location>
</feature>
<dbReference type="Proteomes" id="UP000236319">
    <property type="component" value="Unassembled WGS sequence"/>
</dbReference>
<dbReference type="AlphaFoldDB" id="A0A2H6KI44"/>
<sequence length="251" mass="28096">MFDTQFFQRSSLWQASTLLDFTPLSKAQKEHLTKVYATLALCSVITFAGAVLPLRYLNFNRALTALACLGATLYVVYVGSSADHQRQPLSVKRCAALSVMAFAQGLLLRDMVIYLHFLNPEILTTALFATIAVFACFSLGSLCMTSRTALYLGGLAFSLSFYVSMVRLTNIFIRSKFADDVSDIVMLLAFCGFIIFDTQVTLRDFNYGSRDYVAHAIMLYGDILHIFLKIVKILSKKESKKEEKSESRATF</sequence>
<evidence type="ECO:0000256" key="5">
    <source>
        <dbReference type="ARBA" id="ARBA00023136"/>
    </source>
</evidence>
<comment type="caution">
    <text evidence="7">The sequence shown here is derived from an EMBL/GenBank/DDBJ whole genome shotgun (WGS) entry which is preliminary data.</text>
</comment>
<dbReference type="EMBL" id="BDSA01000006">
    <property type="protein sequence ID" value="GBE62651.1"/>
    <property type="molecule type" value="Genomic_DNA"/>
</dbReference>
<dbReference type="OrthoDB" id="1277691at2759"/>
<dbReference type="VEuPathDB" id="PiroplasmaDB:BOVATA_041440"/>
<dbReference type="GO" id="GO:0016020">
    <property type="term" value="C:membrane"/>
    <property type="evidence" value="ECO:0007669"/>
    <property type="project" value="UniProtKB-SubCell"/>
</dbReference>
<dbReference type="RefSeq" id="XP_028868894.1">
    <property type="nucleotide sequence ID" value="XM_029013061.1"/>
</dbReference>
<evidence type="ECO:0000313" key="8">
    <source>
        <dbReference type="Proteomes" id="UP000236319"/>
    </source>
</evidence>
<accession>A0A2H6KI44</accession>
<dbReference type="GeneID" id="39876421"/>
<organism evidence="7 8">
    <name type="scientific">Babesia ovata</name>
    <dbReference type="NCBI Taxonomy" id="189622"/>
    <lineage>
        <taxon>Eukaryota</taxon>
        <taxon>Sar</taxon>
        <taxon>Alveolata</taxon>
        <taxon>Apicomplexa</taxon>
        <taxon>Aconoidasida</taxon>
        <taxon>Piroplasmida</taxon>
        <taxon>Babesiidae</taxon>
        <taxon>Babesia</taxon>
    </lineage>
</organism>
<feature type="transmembrane region" description="Helical" evidence="6">
    <location>
        <begin position="212"/>
        <end position="231"/>
    </location>
</feature>
<gene>
    <name evidence="7" type="ORF">BOVATA_041440</name>
</gene>
<dbReference type="InterPro" id="IPR006214">
    <property type="entry name" value="Bax_inhibitor_1-related"/>
</dbReference>
<feature type="transmembrane region" description="Helical" evidence="6">
    <location>
        <begin position="35"/>
        <end position="56"/>
    </location>
</feature>
<evidence type="ECO:0000256" key="1">
    <source>
        <dbReference type="ARBA" id="ARBA00004141"/>
    </source>
</evidence>
<comment type="subcellular location">
    <subcellularLocation>
        <location evidence="1">Membrane</location>
        <topology evidence="1">Multi-pass membrane protein</topology>
    </subcellularLocation>
</comment>
<dbReference type="Pfam" id="PF01027">
    <property type="entry name" value="Bax1-I"/>
    <property type="match status" value="1"/>
</dbReference>
<evidence type="ECO:0000256" key="2">
    <source>
        <dbReference type="ARBA" id="ARBA00010350"/>
    </source>
</evidence>
<evidence type="ECO:0000256" key="6">
    <source>
        <dbReference type="RuleBase" id="RU004379"/>
    </source>
</evidence>
<keyword evidence="5 6" id="KW-0472">Membrane</keyword>
<evidence type="ECO:0000256" key="3">
    <source>
        <dbReference type="ARBA" id="ARBA00022692"/>
    </source>
</evidence>
<comment type="similarity">
    <text evidence="2 6">Belongs to the BI1 family.</text>
</comment>
<dbReference type="PANTHER" id="PTHR23291:SF32">
    <property type="entry name" value="BAX INHIBITOR 1"/>
    <property type="match status" value="1"/>
</dbReference>
<dbReference type="PANTHER" id="PTHR23291">
    <property type="entry name" value="BAX INHIBITOR-RELATED"/>
    <property type="match status" value="1"/>
</dbReference>